<accession>A0A0J6EW86</accession>
<dbReference type="AlphaFoldDB" id="A0A0J6EW86"/>
<name>A0A0J6EW86_COCPO</name>
<evidence type="ECO:0000313" key="1">
    <source>
        <dbReference type="EMBL" id="KMM64831.1"/>
    </source>
</evidence>
<reference evidence="1 2" key="1">
    <citation type="submission" date="2007-06" db="EMBL/GenBank/DDBJ databases">
        <title>The Genome Sequence of Coccidioides posadasii RMSCC_3488.</title>
        <authorList>
            <consortium name="Coccidioides Genome Resources Consortium"/>
            <consortium name="The Broad Institute Genome Sequencing Platform"/>
            <person name="Henn M.R."/>
            <person name="Sykes S."/>
            <person name="Young S."/>
            <person name="Jaffe D."/>
            <person name="Berlin A."/>
            <person name="Alvarez P."/>
            <person name="Butler J."/>
            <person name="Gnerre S."/>
            <person name="Grabherr M."/>
            <person name="Mauceli E."/>
            <person name="Brockman W."/>
            <person name="Kodira C."/>
            <person name="Alvarado L."/>
            <person name="Zeng Q."/>
            <person name="Crawford M."/>
            <person name="Antoine C."/>
            <person name="Devon K."/>
            <person name="Galgiani J."/>
            <person name="Orsborn K."/>
            <person name="Lewis M.L."/>
            <person name="Nusbaum C."/>
            <person name="Galagan J."/>
            <person name="Birren B."/>
        </authorList>
    </citation>
    <scope>NUCLEOTIDE SEQUENCE [LARGE SCALE GENOMIC DNA]</scope>
    <source>
        <strain evidence="1 2">RMSCC 3488</strain>
    </source>
</reference>
<organism evidence="1 2">
    <name type="scientific">Coccidioides posadasii RMSCC 3488</name>
    <dbReference type="NCBI Taxonomy" id="454284"/>
    <lineage>
        <taxon>Eukaryota</taxon>
        <taxon>Fungi</taxon>
        <taxon>Dikarya</taxon>
        <taxon>Ascomycota</taxon>
        <taxon>Pezizomycotina</taxon>
        <taxon>Eurotiomycetes</taxon>
        <taxon>Eurotiomycetidae</taxon>
        <taxon>Onygenales</taxon>
        <taxon>Onygenaceae</taxon>
        <taxon>Coccidioides</taxon>
    </lineage>
</organism>
<reference evidence="2" key="3">
    <citation type="journal article" date="2010" name="Genome Res.">
        <title>Population genomic sequencing of Coccidioides fungi reveals recent hybridization and transposon control.</title>
        <authorList>
            <person name="Neafsey D.E."/>
            <person name="Barker B.M."/>
            <person name="Sharpton T.J."/>
            <person name="Stajich J.E."/>
            <person name="Park D.J."/>
            <person name="Whiston E."/>
            <person name="Hung C.-Y."/>
            <person name="McMahan C."/>
            <person name="White J."/>
            <person name="Sykes S."/>
            <person name="Heiman D."/>
            <person name="Young S."/>
            <person name="Zeng Q."/>
            <person name="Abouelleil A."/>
            <person name="Aftuck L."/>
            <person name="Bessette D."/>
            <person name="Brown A."/>
            <person name="FitzGerald M."/>
            <person name="Lui A."/>
            <person name="Macdonald J.P."/>
            <person name="Priest M."/>
            <person name="Orbach M.J."/>
            <person name="Galgiani J.N."/>
            <person name="Kirkland T.N."/>
            <person name="Cole G.T."/>
            <person name="Birren B.W."/>
            <person name="Henn M.R."/>
            <person name="Taylor J.W."/>
            <person name="Rounsley S.D."/>
        </authorList>
    </citation>
    <scope>NUCLEOTIDE SEQUENCE [LARGE SCALE GENOMIC DNA]</scope>
    <source>
        <strain evidence="2">RMSCC 3488</strain>
    </source>
</reference>
<sequence length="61" mass="7116">MEIQKQRDVTGLRSRAAPRNRLKRVKRQVLLTHLVQSVTMKTTSSSKWNLQEPVYAQIQPN</sequence>
<dbReference type="EMBL" id="DS268109">
    <property type="protein sequence ID" value="KMM64831.1"/>
    <property type="molecule type" value="Genomic_DNA"/>
</dbReference>
<evidence type="ECO:0000313" key="2">
    <source>
        <dbReference type="Proteomes" id="UP000054567"/>
    </source>
</evidence>
<proteinExistence type="predicted"/>
<gene>
    <name evidence="1" type="ORF">CPAG_01183</name>
</gene>
<dbReference type="VEuPathDB" id="FungiDB:CPAG_01183"/>
<protein>
    <submittedName>
        <fullName evidence="1">Uncharacterized protein</fullName>
    </submittedName>
</protein>
<reference evidence="2" key="2">
    <citation type="journal article" date="2009" name="Genome Res.">
        <title>Comparative genomic analyses of the human fungal pathogens Coccidioides and their relatives.</title>
        <authorList>
            <person name="Sharpton T.J."/>
            <person name="Stajich J.E."/>
            <person name="Rounsley S.D."/>
            <person name="Gardner M.J."/>
            <person name="Wortman J.R."/>
            <person name="Jordar V.S."/>
            <person name="Maiti R."/>
            <person name="Kodira C.D."/>
            <person name="Neafsey D.E."/>
            <person name="Zeng Q."/>
            <person name="Hung C.-Y."/>
            <person name="McMahan C."/>
            <person name="Muszewska A."/>
            <person name="Grynberg M."/>
            <person name="Mandel M.A."/>
            <person name="Kellner E.M."/>
            <person name="Barker B.M."/>
            <person name="Galgiani J.N."/>
            <person name="Orbach M.J."/>
            <person name="Kirkland T.N."/>
            <person name="Cole G.T."/>
            <person name="Henn M.R."/>
            <person name="Birren B.W."/>
            <person name="Taylor J.W."/>
        </authorList>
    </citation>
    <scope>NUCLEOTIDE SEQUENCE [LARGE SCALE GENOMIC DNA]</scope>
    <source>
        <strain evidence="2">RMSCC 3488</strain>
    </source>
</reference>
<dbReference type="Proteomes" id="UP000054567">
    <property type="component" value="Unassembled WGS sequence"/>
</dbReference>